<evidence type="ECO:0000256" key="5">
    <source>
        <dbReference type="ARBA" id="ARBA00023136"/>
    </source>
</evidence>
<dbReference type="GO" id="GO:0006865">
    <property type="term" value="P:amino acid transport"/>
    <property type="evidence" value="ECO:0007669"/>
    <property type="project" value="InterPro"/>
</dbReference>
<evidence type="ECO:0000256" key="3">
    <source>
        <dbReference type="ARBA" id="ARBA00022692"/>
    </source>
</evidence>
<dbReference type="Pfam" id="PF01810">
    <property type="entry name" value="LysE"/>
    <property type="match status" value="1"/>
</dbReference>
<keyword evidence="2" id="KW-1003">Cell membrane</keyword>
<evidence type="ECO:0000313" key="7">
    <source>
        <dbReference type="EMBL" id="RZN56536.1"/>
    </source>
</evidence>
<gene>
    <name evidence="8" type="ORF">DSO09_03885</name>
    <name evidence="7" type="ORF">EF809_02655</name>
</gene>
<dbReference type="InterPro" id="IPR001123">
    <property type="entry name" value="LeuE-type"/>
</dbReference>
<dbReference type="PANTHER" id="PTHR38825">
    <property type="entry name" value="LYSINE EXPORTER PROTEIN (LYSE/YGGA)"/>
    <property type="match status" value="1"/>
</dbReference>
<evidence type="ECO:0000313" key="9">
    <source>
        <dbReference type="Proteomes" id="UP000316080"/>
    </source>
</evidence>
<comment type="caution">
    <text evidence="8">The sequence shown here is derived from an EMBL/GenBank/DDBJ whole genome shotgun (WGS) entry which is preliminary data.</text>
</comment>
<sequence length="197" mass="21970">MNLIELFIIVFIISISGVFSPGPLTFAALAIGSKTNWKGGILISIGHLIVEFPLALAIAFGITFITSSISNLLSIFGGIFMIIFGFLIIKSAKNYEIKSFSHSPLILGISLSILNPYFILWWITIGSSLINLAIELAGLFGVIFMYISHIWIDFLWLIILAILGYQGRKLGKYYPYFVMMLGFILIIFGINFIIKIF</sequence>
<feature type="transmembrane region" description="Helical" evidence="6">
    <location>
        <begin position="41"/>
        <end position="66"/>
    </location>
</feature>
<evidence type="ECO:0000256" key="6">
    <source>
        <dbReference type="SAM" id="Phobius"/>
    </source>
</evidence>
<dbReference type="AlphaFoldDB" id="A0A523BCP0"/>
<evidence type="ECO:0000256" key="4">
    <source>
        <dbReference type="ARBA" id="ARBA00022989"/>
    </source>
</evidence>
<evidence type="ECO:0000313" key="8">
    <source>
        <dbReference type="EMBL" id="TDA38709.1"/>
    </source>
</evidence>
<keyword evidence="5 6" id="KW-0472">Membrane</keyword>
<dbReference type="GO" id="GO:0005886">
    <property type="term" value="C:plasma membrane"/>
    <property type="evidence" value="ECO:0007669"/>
    <property type="project" value="UniProtKB-SubCell"/>
</dbReference>
<dbReference type="EMBL" id="QNVI01000044">
    <property type="protein sequence ID" value="TDA38709.1"/>
    <property type="molecule type" value="Genomic_DNA"/>
</dbReference>
<comment type="subcellular location">
    <subcellularLocation>
        <location evidence="1">Cell membrane</location>
        <topology evidence="1">Multi-pass membrane protein</topology>
    </subcellularLocation>
</comment>
<dbReference type="Proteomes" id="UP000316080">
    <property type="component" value="Unassembled WGS sequence"/>
</dbReference>
<feature type="transmembrane region" description="Helical" evidence="6">
    <location>
        <begin position="136"/>
        <end position="162"/>
    </location>
</feature>
<feature type="transmembrane region" description="Helical" evidence="6">
    <location>
        <begin position="6"/>
        <end position="29"/>
    </location>
</feature>
<feature type="transmembrane region" description="Helical" evidence="6">
    <location>
        <begin position="72"/>
        <end position="92"/>
    </location>
</feature>
<accession>A0A523BCP0</accession>
<dbReference type="EMBL" id="RXIH01000022">
    <property type="protein sequence ID" value="RZN56536.1"/>
    <property type="molecule type" value="Genomic_DNA"/>
</dbReference>
<name>A0A523BCP0_9CREN</name>
<evidence type="ECO:0000313" key="10">
    <source>
        <dbReference type="Proteomes" id="UP000317265"/>
    </source>
</evidence>
<evidence type="ECO:0000256" key="2">
    <source>
        <dbReference type="ARBA" id="ARBA00022475"/>
    </source>
</evidence>
<proteinExistence type="predicted"/>
<organism evidence="8 10">
    <name type="scientific">Thermoproteota archaeon</name>
    <dbReference type="NCBI Taxonomy" id="2056631"/>
    <lineage>
        <taxon>Archaea</taxon>
        <taxon>Thermoproteota</taxon>
    </lineage>
</organism>
<feature type="transmembrane region" description="Helical" evidence="6">
    <location>
        <begin position="174"/>
        <end position="194"/>
    </location>
</feature>
<evidence type="ECO:0000256" key="1">
    <source>
        <dbReference type="ARBA" id="ARBA00004651"/>
    </source>
</evidence>
<keyword evidence="3 6" id="KW-0812">Transmembrane</keyword>
<feature type="transmembrane region" description="Helical" evidence="6">
    <location>
        <begin position="104"/>
        <end position="124"/>
    </location>
</feature>
<keyword evidence="4 6" id="KW-1133">Transmembrane helix</keyword>
<protein>
    <submittedName>
        <fullName evidence="8">Lysine transporter LysE</fullName>
    </submittedName>
</protein>
<dbReference type="Proteomes" id="UP000317265">
    <property type="component" value="Unassembled WGS sequence"/>
</dbReference>
<reference evidence="8 10" key="1">
    <citation type="journal article" date="2019" name="Nat. Microbiol.">
        <title>Expanding anaerobic alkane metabolism in the domain of Archaea.</title>
        <authorList>
            <person name="Wang Y."/>
            <person name="Wegener G."/>
            <person name="Hou J."/>
            <person name="Wang F."/>
            <person name="Xiao X."/>
        </authorList>
    </citation>
    <scope>NUCLEOTIDE SEQUENCE [LARGE SCALE GENOMIC DNA]</scope>
    <source>
        <strain evidence="8">WYZ-LMO11</strain>
    </source>
</reference>
<reference evidence="7 9" key="2">
    <citation type="journal article" date="2019" name="Nat. Microbiol.">
        <title>Wide diversity of methane and short-chain alkane metabolisms in uncultured archaea.</title>
        <authorList>
            <person name="Borrel G."/>
            <person name="Adam P.S."/>
            <person name="McKay L.J."/>
            <person name="Chen L.X."/>
            <person name="Sierra-Garcia I.N."/>
            <person name="Sieber C.M."/>
            <person name="Letourneur Q."/>
            <person name="Ghozlane A."/>
            <person name="Andersen G.L."/>
            <person name="Li W.J."/>
            <person name="Hallam S.J."/>
            <person name="Muyzer G."/>
            <person name="de Oliveira V.M."/>
            <person name="Inskeep W.P."/>
            <person name="Banfield J.F."/>
            <person name="Gribaldo S."/>
        </authorList>
    </citation>
    <scope>NUCLEOTIDE SEQUENCE [LARGE SCALE GENOMIC DNA]</scope>
    <source>
        <strain evidence="7">Verst-YHS</strain>
    </source>
</reference>
<dbReference type="PANTHER" id="PTHR38825:SF1">
    <property type="entry name" value="TRANSPORTER, LYSE FAMILY"/>
    <property type="match status" value="1"/>
</dbReference>